<dbReference type="Gene3D" id="1.20.1600.10">
    <property type="entry name" value="Outer membrane efflux proteins (OEP)"/>
    <property type="match status" value="1"/>
</dbReference>
<dbReference type="AlphaFoldDB" id="A0A1C2FZX9"/>
<dbReference type="SUPFAM" id="SSF56954">
    <property type="entry name" value="Outer membrane efflux proteins (OEP)"/>
    <property type="match status" value="1"/>
</dbReference>
<evidence type="ECO:0000256" key="3">
    <source>
        <dbReference type="SAM" id="MobiDB-lite"/>
    </source>
</evidence>
<dbReference type="EMBL" id="PSYR01000002">
    <property type="protein sequence ID" value="RCN56991.1"/>
    <property type="molecule type" value="Genomic_DNA"/>
</dbReference>
<organism evidence="4 5">
    <name type="scientific">Acidiferrobacter thiooxydans</name>
    <dbReference type="NCBI Taxonomy" id="163359"/>
    <lineage>
        <taxon>Bacteria</taxon>
        <taxon>Pseudomonadati</taxon>
        <taxon>Pseudomonadota</taxon>
        <taxon>Gammaproteobacteria</taxon>
        <taxon>Acidiferrobacterales</taxon>
        <taxon>Acidiferrobacteraceae</taxon>
        <taxon>Acidiferrobacter</taxon>
    </lineage>
</organism>
<keyword evidence="2" id="KW-0449">Lipoprotein</keyword>
<dbReference type="Proteomes" id="UP000253250">
    <property type="component" value="Unassembled WGS sequence"/>
</dbReference>
<reference evidence="4 5" key="1">
    <citation type="submission" date="2018-02" db="EMBL/GenBank/DDBJ databases">
        <title>Insights into the biology of acidophilic members of the Acidiferrobacteraceae family derived from comparative genomic analyses.</title>
        <authorList>
            <person name="Issotta F."/>
            <person name="Thyssen C."/>
            <person name="Mena C."/>
            <person name="Moya A."/>
            <person name="Bellenberg S."/>
            <person name="Sproer C."/>
            <person name="Covarrubias P.C."/>
            <person name="Sand W."/>
            <person name="Quatrini R."/>
            <person name="Vera M."/>
        </authorList>
    </citation>
    <scope>NUCLEOTIDE SEQUENCE [LARGE SCALE GENOMIC DNA]</scope>
    <source>
        <strain evidence="5">m-1</strain>
    </source>
</reference>
<comment type="caution">
    <text evidence="4">The sequence shown here is derived from an EMBL/GenBank/DDBJ whole genome shotgun (WGS) entry which is preliminary data.</text>
</comment>
<keyword evidence="2" id="KW-0564">Palmitate</keyword>
<evidence type="ECO:0000313" key="4">
    <source>
        <dbReference type="EMBL" id="RCN56991.1"/>
    </source>
</evidence>
<proteinExistence type="inferred from homology"/>
<keyword evidence="2" id="KW-0812">Transmembrane</keyword>
<dbReference type="InterPro" id="IPR003423">
    <property type="entry name" value="OMP_efflux"/>
</dbReference>
<keyword evidence="5" id="KW-1185">Reference proteome</keyword>
<comment type="subcellular location">
    <subcellularLocation>
        <location evidence="2">Cell outer membrane</location>
        <topology evidence="2">Lipid-anchor</topology>
    </subcellularLocation>
</comment>
<dbReference type="InterPro" id="IPR010131">
    <property type="entry name" value="MdtP/NodT-like"/>
</dbReference>
<name>A0A1C2FZX9_9GAMM</name>
<evidence type="ECO:0000313" key="5">
    <source>
        <dbReference type="Proteomes" id="UP000253250"/>
    </source>
</evidence>
<dbReference type="RefSeq" id="WP_065971395.1">
    <property type="nucleotide sequence ID" value="NZ_CP080624.1"/>
</dbReference>
<dbReference type="PROSITE" id="PS51257">
    <property type="entry name" value="PROKAR_LIPOPROTEIN"/>
    <property type="match status" value="1"/>
</dbReference>
<feature type="compositionally biased region" description="Polar residues" evidence="3">
    <location>
        <begin position="502"/>
        <end position="514"/>
    </location>
</feature>
<keyword evidence="2" id="KW-0472">Membrane</keyword>
<dbReference type="Pfam" id="PF02321">
    <property type="entry name" value="OEP"/>
    <property type="match status" value="2"/>
</dbReference>
<evidence type="ECO:0000256" key="2">
    <source>
        <dbReference type="RuleBase" id="RU362097"/>
    </source>
</evidence>
<comment type="similarity">
    <text evidence="1 2">Belongs to the outer membrane factor (OMF) (TC 1.B.17) family.</text>
</comment>
<dbReference type="STRING" id="163359.A9R16_14825"/>
<dbReference type="GO" id="GO:0009279">
    <property type="term" value="C:cell outer membrane"/>
    <property type="evidence" value="ECO:0007669"/>
    <property type="project" value="UniProtKB-SubCell"/>
</dbReference>
<dbReference type="NCBIfam" id="TIGR01845">
    <property type="entry name" value="outer_NodT"/>
    <property type="match status" value="1"/>
</dbReference>
<evidence type="ECO:0000256" key="1">
    <source>
        <dbReference type="ARBA" id="ARBA00007613"/>
    </source>
</evidence>
<sequence>MISDRRRCQGVPAGPVVVVLLAALSGCAIGPRYKAPGAPPVSRYTHRPGPTTLTGTHGPAGASQHFHYGVSPRVRWWRAFRSRPLDTLIAAALKNNRTLAADRARLMEARAVVAADAGIFYPQINANLGALREKAPSSGSTGGHFPGVYSLYTGGLSVSYYPDVFGANRLVYNSAHAQALFARDQLLAAQLSLIGNVATTAVQAASYRAQIRATRRIIARETELLSLTQLQYRTGAVSYLSVVNQESQLATNKAALPALLQKLALARYELATLIGRFPAQWRPIHLRLSSLHLPRNLPVSLPSVLARERPDIRAATEQMRYANAEVGIADAQFYPIVQITGSIGQESLTVGHFFNAASTVWGLGANLLAPLFHGGTLRAQRREALELYAGARATYEQTVLGAFQQVAGSLRALEHDAEALRAEGDAYAASREALRLAKNSYRAGAIDSLSLLTTEALYSQARIAYVRAEAQRYLDTVALYTALGGSPLAPRPNKATPGHPATSVTTATPQRNAP</sequence>
<dbReference type="PANTHER" id="PTHR30203">
    <property type="entry name" value="OUTER MEMBRANE CATION EFFLUX PROTEIN"/>
    <property type="match status" value="1"/>
</dbReference>
<gene>
    <name evidence="4" type="ORF">C4900_14780</name>
</gene>
<dbReference type="OrthoDB" id="9770517at2"/>
<dbReference type="GO" id="GO:0015562">
    <property type="term" value="F:efflux transmembrane transporter activity"/>
    <property type="evidence" value="ECO:0007669"/>
    <property type="project" value="InterPro"/>
</dbReference>
<dbReference type="Gene3D" id="2.20.200.10">
    <property type="entry name" value="Outer membrane efflux proteins (OEP)"/>
    <property type="match status" value="1"/>
</dbReference>
<keyword evidence="2" id="KW-1134">Transmembrane beta strand</keyword>
<feature type="region of interest" description="Disordered" evidence="3">
    <location>
        <begin position="489"/>
        <end position="514"/>
    </location>
</feature>
<accession>A0A1C2FZX9</accession>
<protein>
    <submittedName>
        <fullName evidence="4">RND transporter</fullName>
    </submittedName>
</protein>
<dbReference type="PANTHER" id="PTHR30203:SF33">
    <property type="entry name" value="BLR4455 PROTEIN"/>
    <property type="match status" value="1"/>
</dbReference>